<dbReference type="Proteomes" id="UP001159363">
    <property type="component" value="Chromosome 4"/>
</dbReference>
<dbReference type="EMBL" id="JARBHB010000005">
    <property type="protein sequence ID" value="KAJ8883659.1"/>
    <property type="molecule type" value="Genomic_DNA"/>
</dbReference>
<organism evidence="1 2">
    <name type="scientific">Dryococelus australis</name>
    <dbReference type="NCBI Taxonomy" id="614101"/>
    <lineage>
        <taxon>Eukaryota</taxon>
        <taxon>Metazoa</taxon>
        <taxon>Ecdysozoa</taxon>
        <taxon>Arthropoda</taxon>
        <taxon>Hexapoda</taxon>
        <taxon>Insecta</taxon>
        <taxon>Pterygota</taxon>
        <taxon>Neoptera</taxon>
        <taxon>Polyneoptera</taxon>
        <taxon>Phasmatodea</taxon>
        <taxon>Verophasmatodea</taxon>
        <taxon>Anareolatae</taxon>
        <taxon>Phasmatidae</taxon>
        <taxon>Eurycanthinae</taxon>
        <taxon>Dryococelus</taxon>
    </lineage>
</organism>
<reference evidence="1 2" key="1">
    <citation type="submission" date="2023-02" db="EMBL/GenBank/DDBJ databases">
        <title>LHISI_Scaffold_Assembly.</title>
        <authorList>
            <person name="Stuart O.P."/>
            <person name="Cleave R."/>
            <person name="Magrath M.J.L."/>
            <person name="Mikheyev A.S."/>
        </authorList>
    </citation>
    <scope>NUCLEOTIDE SEQUENCE [LARGE SCALE GENOMIC DNA]</scope>
    <source>
        <strain evidence="1">Daus_M_001</strain>
        <tissue evidence="1">Leg muscle</tissue>
    </source>
</reference>
<keyword evidence="2" id="KW-1185">Reference proteome</keyword>
<sequence length="341" mass="39574">MKAAINDQPIAIVADEVSDSKGRRVFAILLRTMTPTPHQAIIDCIKEYDIKYHNILGLVSDSARYMKKCFQVLQTIIGYHLLCSQVQLGWRHISQGIFKSQPPCFKTKNGSFYSRKLKSCYLNFHKERNPSLLAFLFPALVITCWNSWFHAIQYLYKHLDAVASFFLTMLQKNLSSSTFDVVTMFQDKQLSQQLKIQITFVSKYTHGVLPSETEKVVNLCTNVKTKEKLKEKIRQSMQRCFAKLDTHMQGNQTNEFYMAVNSLFDPTIAEVSKEYFIENYENFHDQLGVNIRSNNEIDCLQMLLALNIDAERFFSKYIIVTDNFNRMTEETIETCFMLACN</sequence>
<evidence type="ECO:0008006" key="3">
    <source>
        <dbReference type="Google" id="ProtNLM"/>
    </source>
</evidence>
<feature type="non-terminal residue" evidence="1">
    <location>
        <position position="341"/>
    </location>
</feature>
<accession>A0ABQ9HHE9</accession>
<dbReference type="SUPFAM" id="SSF53098">
    <property type="entry name" value="Ribonuclease H-like"/>
    <property type="match status" value="1"/>
</dbReference>
<comment type="caution">
    <text evidence="1">The sequence shown here is derived from an EMBL/GenBank/DDBJ whole genome shotgun (WGS) entry which is preliminary data.</text>
</comment>
<name>A0ABQ9HHE9_9NEOP</name>
<evidence type="ECO:0000313" key="1">
    <source>
        <dbReference type="EMBL" id="KAJ8883659.1"/>
    </source>
</evidence>
<dbReference type="InterPro" id="IPR012337">
    <property type="entry name" value="RNaseH-like_sf"/>
</dbReference>
<protein>
    <recommendedName>
        <fullName evidence="3">DUF4371 domain-containing protein</fullName>
    </recommendedName>
</protein>
<gene>
    <name evidence="1" type="ORF">PR048_015513</name>
</gene>
<evidence type="ECO:0000313" key="2">
    <source>
        <dbReference type="Proteomes" id="UP001159363"/>
    </source>
</evidence>
<proteinExistence type="predicted"/>